<comment type="caution">
    <text evidence="1">The sequence shown here is derived from an EMBL/GenBank/DDBJ whole genome shotgun (WGS) entry which is preliminary data.</text>
</comment>
<dbReference type="Proteomes" id="UP001054837">
    <property type="component" value="Unassembled WGS sequence"/>
</dbReference>
<dbReference type="EMBL" id="BPLQ01003666">
    <property type="protein sequence ID" value="GIY02265.1"/>
    <property type="molecule type" value="Genomic_DNA"/>
</dbReference>
<proteinExistence type="predicted"/>
<protein>
    <submittedName>
        <fullName evidence="1">Uncharacterized protein</fullName>
    </submittedName>
</protein>
<reference evidence="1 2" key="1">
    <citation type="submission" date="2021-06" db="EMBL/GenBank/DDBJ databases">
        <title>Caerostris darwini draft genome.</title>
        <authorList>
            <person name="Kono N."/>
            <person name="Arakawa K."/>
        </authorList>
    </citation>
    <scope>NUCLEOTIDE SEQUENCE [LARGE SCALE GENOMIC DNA]</scope>
</reference>
<dbReference type="AlphaFoldDB" id="A0AAV4PYQ6"/>
<evidence type="ECO:0000313" key="1">
    <source>
        <dbReference type="EMBL" id="GIY02265.1"/>
    </source>
</evidence>
<organism evidence="1 2">
    <name type="scientific">Caerostris darwini</name>
    <dbReference type="NCBI Taxonomy" id="1538125"/>
    <lineage>
        <taxon>Eukaryota</taxon>
        <taxon>Metazoa</taxon>
        <taxon>Ecdysozoa</taxon>
        <taxon>Arthropoda</taxon>
        <taxon>Chelicerata</taxon>
        <taxon>Arachnida</taxon>
        <taxon>Araneae</taxon>
        <taxon>Araneomorphae</taxon>
        <taxon>Entelegynae</taxon>
        <taxon>Araneoidea</taxon>
        <taxon>Araneidae</taxon>
        <taxon>Caerostris</taxon>
    </lineage>
</organism>
<name>A0AAV4PYQ6_9ARAC</name>
<sequence length="96" mass="10895">MRMLSTSTNILCSCRRTSIFPNDFNHQANLAAYKTCNRVRLQHLVKNTHRGVLKDPLTSHKMSLKHLGGSCPNPELCEDAFCLRDPRSRLPSLSRS</sequence>
<gene>
    <name evidence="1" type="ORF">CDAR_112561</name>
</gene>
<keyword evidence="2" id="KW-1185">Reference proteome</keyword>
<evidence type="ECO:0000313" key="2">
    <source>
        <dbReference type="Proteomes" id="UP001054837"/>
    </source>
</evidence>
<accession>A0AAV4PYQ6</accession>